<keyword evidence="1" id="KW-0805">Transcription regulation</keyword>
<evidence type="ECO:0000256" key="4">
    <source>
        <dbReference type="PROSITE-ProRule" id="PRU00335"/>
    </source>
</evidence>
<feature type="DNA-binding region" description="H-T-H motif" evidence="4">
    <location>
        <begin position="37"/>
        <end position="56"/>
    </location>
</feature>
<evidence type="ECO:0000256" key="3">
    <source>
        <dbReference type="ARBA" id="ARBA00023163"/>
    </source>
</evidence>
<dbReference type="PANTHER" id="PTHR30055:SF234">
    <property type="entry name" value="HTH-TYPE TRANSCRIPTIONAL REGULATOR BETI"/>
    <property type="match status" value="1"/>
</dbReference>
<evidence type="ECO:0000256" key="2">
    <source>
        <dbReference type="ARBA" id="ARBA00023125"/>
    </source>
</evidence>
<dbReference type="GO" id="GO:0003700">
    <property type="term" value="F:DNA-binding transcription factor activity"/>
    <property type="evidence" value="ECO:0007669"/>
    <property type="project" value="TreeGrafter"/>
</dbReference>
<dbReference type="InterPro" id="IPR036271">
    <property type="entry name" value="Tet_transcr_reg_TetR-rel_C_sf"/>
</dbReference>
<keyword evidence="7" id="KW-1185">Reference proteome</keyword>
<dbReference type="Pfam" id="PF00440">
    <property type="entry name" value="TetR_N"/>
    <property type="match status" value="1"/>
</dbReference>
<accession>A0A239P241</accession>
<gene>
    <name evidence="6" type="ORF">SAMN05421812_11311</name>
</gene>
<dbReference type="PANTHER" id="PTHR30055">
    <property type="entry name" value="HTH-TYPE TRANSCRIPTIONAL REGULATOR RUTR"/>
    <property type="match status" value="1"/>
</dbReference>
<dbReference type="Proteomes" id="UP000198362">
    <property type="component" value="Unassembled WGS sequence"/>
</dbReference>
<evidence type="ECO:0000259" key="5">
    <source>
        <dbReference type="PROSITE" id="PS50977"/>
    </source>
</evidence>
<dbReference type="SUPFAM" id="SSF48498">
    <property type="entry name" value="Tetracyclin repressor-like, C-terminal domain"/>
    <property type="match status" value="1"/>
</dbReference>
<dbReference type="PROSITE" id="PS50977">
    <property type="entry name" value="HTH_TETR_2"/>
    <property type="match status" value="1"/>
</dbReference>
<organism evidence="6 7">
    <name type="scientific">Asanoa hainanensis</name>
    <dbReference type="NCBI Taxonomy" id="560556"/>
    <lineage>
        <taxon>Bacteria</taxon>
        <taxon>Bacillati</taxon>
        <taxon>Actinomycetota</taxon>
        <taxon>Actinomycetes</taxon>
        <taxon>Micromonosporales</taxon>
        <taxon>Micromonosporaceae</taxon>
        <taxon>Asanoa</taxon>
    </lineage>
</organism>
<reference evidence="6 7" key="1">
    <citation type="submission" date="2017-06" db="EMBL/GenBank/DDBJ databases">
        <authorList>
            <person name="Kim H.J."/>
            <person name="Triplett B.A."/>
        </authorList>
    </citation>
    <scope>NUCLEOTIDE SEQUENCE [LARGE SCALE GENOMIC DNA]</scope>
    <source>
        <strain evidence="6 7">CGMCC 4.5593</strain>
    </source>
</reference>
<sequence length="186" mass="20167">MNSATAGRARRADARRNYEALLTAGKSVFAESGTEAPLEEVARRAGVGQGTLYRQFPTREHLFAAIMSETIDLLDRTARDLLAAPDPWDALVRWLRLYDESAACYQGMTRRVAEGVADDASPVAAACAPMRASFGQLFDRARAAGLVRPDLTALQLFTMISALPKDPTSGTTIPPYLDVVLKGIRP</sequence>
<dbReference type="InterPro" id="IPR001647">
    <property type="entry name" value="HTH_TetR"/>
</dbReference>
<keyword evidence="3" id="KW-0804">Transcription</keyword>
<dbReference type="RefSeq" id="WP_179266404.1">
    <property type="nucleotide sequence ID" value="NZ_FZPH01000013.1"/>
</dbReference>
<dbReference type="EMBL" id="FZPH01000013">
    <property type="protein sequence ID" value="SNT61145.1"/>
    <property type="molecule type" value="Genomic_DNA"/>
</dbReference>
<dbReference type="GO" id="GO:0000976">
    <property type="term" value="F:transcription cis-regulatory region binding"/>
    <property type="evidence" value="ECO:0007669"/>
    <property type="project" value="TreeGrafter"/>
</dbReference>
<dbReference type="InterPro" id="IPR050109">
    <property type="entry name" value="HTH-type_TetR-like_transc_reg"/>
</dbReference>
<dbReference type="InterPro" id="IPR009057">
    <property type="entry name" value="Homeodomain-like_sf"/>
</dbReference>
<evidence type="ECO:0000256" key="1">
    <source>
        <dbReference type="ARBA" id="ARBA00023015"/>
    </source>
</evidence>
<evidence type="ECO:0000313" key="6">
    <source>
        <dbReference type="EMBL" id="SNT61145.1"/>
    </source>
</evidence>
<dbReference type="Pfam" id="PF21597">
    <property type="entry name" value="TetR_C_43"/>
    <property type="match status" value="1"/>
</dbReference>
<dbReference type="InterPro" id="IPR049445">
    <property type="entry name" value="TetR_SbtR-like_C"/>
</dbReference>
<dbReference type="PRINTS" id="PR00455">
    <property type="entry name" value="HTHTETR"/>
</dbReference>
<evidence type="ECO:0000313" key="7">
    <source>
        <dbReference type="Proteomes" id="UP000198362"/>
    </source>
</evidence>
<dbReference type="Gene3D" id="1.10.357.10">
    <property type="entry name" value="Tetracycline Repressor, domain 2"/>
    <property type="match status" value="1"/>
</dbReference>
<proteinExistence type="predicted"/>
<dbReference type="SUPFAM" id="SSF46689">
    <property type="entry name" value="Homeodomain-like"/>
    <property type="match status" value="1"/>
</dbReference>
<feature type="domain" description="HTH tetR-type" evidence="5">
    <location>
        <begin position="15"/>
        <end position="74"/>
    </location>
</feature>
<dbReference type="AlphaFoldDB" id="A0A239P241"/>
<keyword evidence="2 4" id="KW-0238">DNA-binding</keyword>
<name>A0A239P241_9ACTN</name>
<protein>
    <submittedName>
        <fullName evidence="6">DNA-binding transcriptional regulator, AcrR family</fullName>
    </submittedName>
</protein>